<keyword evidence="2" id="KW-1185">Reference proteome</keyword>
<accession>A0ABP7LL46</accession>
<gene>
    <name evidence="1" type="ORF">GCM10022276_23400</name>
</gene>
<evidence type="ECO:0000313" key="1">
    <source>
        <dbReference type="EMBL" id="GAA3904077.1"/>
    </source>
</evidence>
<name>A0ABP7LL46_9SPHN</name>
<dbReference type="EMBL" id="BAABBM010000001">
    <property type="protein sequence ID" value="GAA3904077.1"/>
    <property type="molecule type" value="Genomic_DNA"/>
</dbReference>
<protein>
    <submittedName>
        <fullName evidence="1">Uncharacterized protein</fullName>
    </submittedName>
</protein>
<comment type="caution">
    <text evidence="1">The sequence shown here is derived from an EMBL/GenBank/DDBJ whole genome shotgun (WGS) entry which is preliminary data.</text>
</comment>
<reference evidence="2" key="1">
    <citation type="journal article" date="2019" name="Int. J. Syst. Evol. Microbiol.">
        <title>The Global Catalogue of Microorganisms (GCM) 10K type strain sequencing project: providing services to taxonomists for standard genome sequencing and annotation.</title>
        <authorList>
            <consortium name="The Broad Institute Genomics Platform"/>
            <consortium name="The Broad Institute Genome Sequencing Center for Infectious Disease"/>
            <person name="Wu L."/>
            <person name="Ma J."/>
        </authorList>
    </citation>
    <scope>NUCLEOTIDE SEQUENCE [LARGE SCALE GENOMIC DNA]</scope>
    <source>
        <strain evidence="2">JCM 17543</strain>
    </source>
</reference>
<organism evidence="1 2">
    <name type="scientific">Sphingomonas limnosediminicola</name>
    <dbReference type="NCBI Taxonomy" id="940133"/>
    <lineage>
        <taxon>Bacteria</taxon>
        <taxon>Pseudomonadati</taxon>
        <taxon>Pseudomonadota</taxon>
        <taxon>Alphaproteobacteria</taxon>
        <taxon>Sphingomonadales</taxon>
        <taxon>Sphingomonadaceae</taxon>
        <taxon>Sphingomonas</taxon>
    </lineage>
</organism>
<sequence>MPIQTRRSSAGESGARLTDAKFRMARKAVAAIAARTTKLQPTFRRVRVDVANEGLVLKGGLPRIVLSRLLNYNRGSKSQSVLLRRTKVCLVPP</sequence>
<evidence type="ECO:0000313" key="2">
    <source>
        <dbReference type="Proteomes" id="UP001500827"/>
    </source>
</evidence>
<proteinExistence type="predicted"/>
<dbReference type="Proteomes" id="UP001500827">
    <property type="component" value="Unassembled WGS sequence"/>
</dbReference>